<dbReference type="PANTHER" id="PTHR32145:SF20">
    <property type="entry name" value="FLAVOPROTEIN"/>
    <property type="match status" value="1"/>
</dbReference>
<dbReference type="SUPFAM" id="SSF52218">
    <property type="entry name" value="Flavoproteins"/>
    <property type="match status" value="1"/>
</dbReference>
<comment type="caution">
    <text evidence="6">The sequence shown here is derived from an EMBL/GenBank/DDBJ whole genome shotgun (WGS) entry which is preliminary data.</text>
</comment>
<evidence type="ECO:0000313" key="6">
    <source>
        <dbReference type="EMBL" id="TGG40135.1"/>
    </source>
</evidence>
<dbReference type="GO" id="GO:0016491">
    <property type="term" value="F:oxidoreductase activity"/>
    <property type="evidence" value="ECO:0007669"/>
    <property type="project" value="InterPro"/>
</dbReference>
<dbReference type="SMART" id="SM00849">
    <property type="entry name" value="Lactamase_B"/>
    <property type="match status" value="1"/>
</dbReference>
<evidence type="ECO:0000313" key="7">
    <source>
        <dbReference type="Proteomes" id="UP000297635"/>
    </source>
</evidence>
<dbReference type="InterPro" id="IPR045761">
    <property type="entry name" value="ODP_dom"/>
</dbReference>
<evidence type="ECO:0000256" key="1">
    <source>
        <dbReference type="ARBA" id="ARBA00001962"/>
    </source>
</evidence>
<dbReference type="InterPro" id="IPR001279">
    <property type="entry name" value="Metallo-B-lactamas"/>
</dbReference>
<protein>
    <submittedName>
        <fullName evidence="6">FprA family A-type flavoprotein</fullName>
    </submittedName>
</protein>
<organism evidence="6 7">
    <name type="scientific">Duncaniella freteri</name>
    <dbReference type="NCBI Taxonomy" id="2530391"/>
    <lineage>
        <taxon>Bacteria</taxon>
        <taxon>Pseudomonadati</taxon>
        <taxon>Bacteroidota</taxon>
        <taxon>Bacteroidia</taxon>
        <taxon>Bacteroidales</taxon>
        <taxon>Muribaculaceae</taxon>
        <taxon>Duncaniella</taxon>
    </lineage>
</organism>
<dbReference type="PROSITE" id="PS50902">
    <property type="entry name" value="FLAVODOXIN_LIKE"/>
    <property type="match status" value="1"/>
</dbReference>
<comment type="similarity">
    <text evidence="2">In the N-terminal section; belongs to the zinc metallo-hydrolase group 3 family.</text>
</comment>
<dbReference type="Gene3D" id="3.60.15.10">
    <property type="entry name" value="Ribonuclease Z/Hydroxyacylglutathione hydrolase-like"/>
    <property type="match status" value="1"/>
</dbReference>
<keyword evidence="4" id="KW-0249">Electron transport</keyword>
<dbReference type="Gene3D" id="3.40.50.360">
    <property type="match status" value="1"/>
</dbReference>
<evidence type="ECO:0000256" key="4">
    <source>
        <dbReference type="ARBA" id="ARBA00022982"/>
    </source>
</evidence>
<dbReference type="PANTHER" id="PTHR32145">
    <property type="entry name" value="DIFLAVIN FLAVOPROTEIN A 2-RELATED"/>
    <property type="match status" value="1"/>
</dbReference>
<dbReference type="InterPro" id="IPR008254">
    <property type="entry name" value="Flavodoxin/NO_synth"/>
</dbReference>
<dbReference type="GO" id="GO:0010181">
    <property type="term" value="F:FMN binding"/>
    <property type="evidence" value="ECO:0007669"/>
    <property type="project" value="InterPro"/>
</dbReference>
<dbReference type="GeneID" id="82149192"/>
<comment type="cofactor">
    <cofactor evidence="1">
        <name>Fe cation</name>
        <dbReference type="ChEBI" id="CHEBI:24875"/>
    </cofactor>
</comment>
<proteinExistence type="inferred from homology"/>
<name>A0A4Z0V8N3_9BACT</name>
<dbReference type="CDD" id="cd07709">
    <property type="entry name" value="flavodiiron_proteins_MBL-fold"/>
    <property type="match status" value="1"/>
</dbReference>
<evidence type="ECO:0000256" key="3">
    <source>
        <dbReference type="ARBA" id="ARBA00022448"/>
    </source>
</evidence>
<accession>A0A4Z0V8N3</accession>
<dbReference type="InterPro" id="IPR051285">
    <property type="entry name" value="NADH_oxidoreductase_modular"/>
</dbReference>
<dbReference type="AlphaFoldDB" id="A0A4Z0V8N3"/>
<dbReference type="SUPFAM" id="SSF56281">
    <property type="entry name" value="Metallo-hydrolase/oxidoreductase"/>
    <property type="match status" value="1"/>
</dbReference>
<keyword evidence="7" id="KW-1185">Reference proteome</keyword>
<dbReference type="Proteomes" id="UP000297635">
    <property type="component" value="Unassembled WGS sequence"/>
</dbReference>
<dbReference type="RefSeq" id="WP_135471151.1">
    <property type="nucleotide sequence ID" value="NZ_CASCNC010000037.1"/>
</dbReference>
<dbReference type="Pfam" id="PF19583">
    <property type="entry name" value="ODP"/>
    <property type="match status" value="1"/>
</dbReference>
<dbReference type="PIRSF" id="PIRSF005243">
    <property type="entry name" value="ROO"/>
    <property type="match status" value="1"/>
</dbReference>
<reference evidence="6 7" key="1">
    <citation type="submission" date="2019-02" db="EMBL/GenBank/DDBJ databases">
        <title>Isolation and identification of novel species under the genus Muribaculum.</title>
        <authorList>
            <person name="Miyake S."/>
            <person name="Ding Y."/>
            <person name="Low A."/>
            <person name="Soh M."/>
            <person name="Seedorf H."/>
        </authorList>
    </citation>
    <scope>NUCLEOTIDE SEQUENCE [LARGE SCALE GENOMIC DNA]</scope>
    <source>
        <strain evidence="6 7">TLL-A3</strain>
    </source>
</reference>
<dbReference type="InterPro" id="IPR016440">
    <property type="entry name" value="Rubredoxin-O_OxRdtase"/>
</dbReference>
<keyword evidence="3" id="KW-0813">Transport</keyword>
<dbReference type="EMBL" id="SJSA01000001">
    <property type="protein sequence ID" value="TGG40135.1"/>
    <property type="molecule type" value="Genomic_DNA"/>
</dbReference>
<feature type="domain" description="Flavodoxin-like" evidence="5">
    <location>
        <begin position="245"/>
        <end position="385"/>
    </location>
</feature>
<dbReference type="InterPro" id="IPR029039">
    <property type="entry name" value="Flavoprotein-like_sf"/>
</dbReference>
<evidence type="ECO:0000259" key="5">
    <source>
        <dbReference type="PROSITE" id="PS50902"/>
    </source>
</evidence>
<gene>
    <name evidence="6" type="ORF">EZ315_05250</name>
</gene>
<dbReference type="GO" id="GO:0046872">
    <property type="term" value="F:metal ion binding"/>
    <property type="evidence" value="ECO:0007669"/>
    <property type="project" value="InterPro"/>
</dbReference>
<dbReference type="GO" id="GO:0009055">
    <property type="term" value="F:electron transfer activity"/>
    <property type="evidence" value="ECO:0007669"/>
    <property type="project" value="InterPro"/>
</dbReference>
<sequence length="387" mass="42510">MLPVTPHVKFIGVDDDNLDLFEGQYPVPNGISYNSYLIDDENIAVVDAVDIRRCSEWLALLDSTLDGRHPAYLIVQHMEPDHSGSIRAVLEKYPEMKVVATAKAIAMLDNFFDGMGFSERSISVKDGDTLSLGHTTLRFITAPMVHWPEVMMTLDETDGVLFSADAFGTFATSNATEGWDNEARRYYCNIVGKYGSCVQAVMKKLTGLPFGIIAPLHGPILKENLAHYWNLYDKWSRYIPETEGVLVAYASIYGGTAEAARRLADMLRSRGAGDVVLIDLCRHDVSYAVAEAFRLSSLALCSVTYDGAMFPAMHNFLHHLAAKNFSGRHVGILENGSWAPTAGKLMCNTLSEMKDMTVVGSTVTIRSRLHDSDLASLSSLAQALAEA</sequence>
<dbReference type="InterPro" id="IPR036866">
    <property type="entry name" value="RibonucZ/Hydroxyglut_hydro"/>
</dbReference>
<evidence type="ECO:0000256" key="2">
    <source>
        <dbReference type="ARBA" id="ARBA00007121"/>
    </source>
</evidence>